<dbReference type="AlphaFoldDB" id="A0A927M129"/>
<comment type="caution">
    <text evidence="3">The sequence shown here is derived from an EMBL/GenBank/DDBJ whole genome shotgun (WGS) entry which is preliminary data.</text>
</comment>
<evidence type="ECO:0000259" key="2">
    <source>
        <dbReference type="Pfam" id="PF01370"/>
    </source>
</evidence>
<accession>A0A927M129</accession>
<dbReference type="Gene3D" id="3.40.50.720">
    <property type="entry name" value="NAD(P)-binding Rossmann-like Domain"/>
    <property type="match status" value="1"/>
</dbReference>
<proteinExistence type="predicted"/>
<reference evidence="3" key="1">
    <citation type="submission" date="2020-10" db="EMBL/GenBank/DDBJ databases">
        <title>Sequencing the genomes of 1000 actinobacteria strains.</title>
        <authorList>
            <person name="Klenk H.-P."/>
        </authorList>
    </citation>
    <scope>NUCLEOTIDE SEQUENCE</scope>
    <source>
        <strain evidence="3">DSM 46832</strain>
    </source>
</reference>
<evidence type="ECO:0000256" key="1">
    <source>
        <dbReference type="ARBA" id="ARBA00004370"/>
    </source>
</evidence>
<protein>
    <submittedName>
        <fullName evidence="3">Uncharacterized protein YbjT (DUF2867 family)</fullName>
    </submittedName>
</protein>
<dbReference type="GO" id="GO:0016020">
    <property type="term" value="C:membrane"/>
    <property type="evidence" value="ECO:0007669"/>
    <property type="project" value="UniProtKB-SubCell"/>
</dbReference>
<dbReference type="Proteomes" id="UP000649753">
    <property type="component" value="Unassembled WGS sequence"/>
</dbReference>
<evidence type="ECO:0000313" key="4">
    <source>
        <dbReference type="Proteomes" id="UP000649753"/>
    </source>
</evidence>
<dbReference type="Pfam" id="PF01370">
    <property type="entry name" value="Epimerase"/>
    <property type="match status" value="1"/>
</dbReference>
<name>A0A927M129_9ACTN</name>
<feature type="domain" description="NAD-dependent epimerase/dehydratase" evidence="2">
    <location>
        <begin position="3"/>
        <end position="113"/>
    </location>
</feature>
<evidence type="ECO:0000313" key="3">
    <source>
        <dbReference type="EMBL" id="MBE1484857.1"/>
    </source>
</evidence>
<sequence length="224" mass="24770">MKVILFGATGMVGQGVLRECLLDPRVEAVLSVLRTPTGRRDAKLRELVRKDFLDFTDLADEFAGYDACFYCLGVSSVGMNEPDYTRVTYDFALAAARTLAEVNPELTFVYVSGQGTDGTEQGRTMWARVKGRTENALIALLPNAYAFRPGFIQPLHGVRSKTRLYRLLYALITPLGGLLRRLFPRSVTTTEQLGIAMLSVAEHGFPRHVLENRDLTGFGPGPHS</sequence>
<dbReference type="EMBL" id="JADBEB010000001">
    <property type="protein sequence ID" value="MBE1484857.1"/>
    <property type="molecule type" value="Genomic_DNA"/>
</dbReference>
<gene>
    <name evidence="3" type="ORF">H4W31_000495</name>
</gene>
<organism evidence="3 4">
    <name type="scientific">Plantactinospora soyae</name>
    <dbReference type="NCBI Taxonomy" id="1544732"/>
    <lineage>
        <taxon>Bacteria</taxon>
        <taxon>Bacillati</taxon>
        <taxon>Actinomycetota</taxon>
        <taxon>Actinomycetes</taxon>
        <taxon>Micromonosporales</taxon>
        <taxon>Micromonosporaceae</taxon>
        <taxon>Plantactinospora</taxon>
    </lineage>
</organism>
<keyword evidence="4" id="KW-1185">Reference proteome</keyword>
<comment type="subcellular location">
    <subcellularLocation>
        <location evidence="1">Membrane</location>
    </subcellularLocation>
</comment>
<dbReference type="RefSeq" id="WP_192765154.1">
    <property type="nucleotide sequence ID" value="NZ_JADBEB010000001.1"/>
</dbReference>
<dbReference type="PANTHER" id="PTHR14097:SF8">
    <property type="entry name" value="NAD(P)-BINDING DOMAIN-CONTAINING PROTEIN"/>
    <property type="match status" value="1"/>
</dbReference>
<dbReference type="SUPFAM" id="SSF51735">
    <property type="entry name" value="NAD(P)-binding Rossmann-fold domains"/>
    <property type="match status" value="1"/>
</dbReference>
<dbReference type="InterPro" id="IPR036291">
    <property type="entry name" value="NAD(P)-bd_dom_sf"/>
</dbReference>
<dbReference type="PANTHER" id="PTHR14097">
    <property type="entry name" value="OXIDOREDUCTASE HTATIP2"/>
    <property type="match status" value="1"/>
</dbReference>
<dbReference type="InterPro" id="IPR001509">
    <property type="entry name" value="Epimerase_deHydtase"/>
</dbReference>